<evidence type="ECO:0000313" key="2">
    <source>
        <dbReference type="Proteomes" id="UP001210231"/>
    </source>
</evidence>
<name>A0ABT4UNE6_9BACT</name>
<gene>
    <name evidence="1" type="ORF">O3P16_16050</name>
</gene>
<accession>A0ABT4UNE6</accession>
<dbReference type="EMBL" id="JAQGEF010000027">
    <property type="protein sequence ID" value="MDA3616330.1"/>
    <property type="molecule type" value="Genomic_DNA"/>
</dbReference>
<comment type="caution">
    <text evidence="1">The sequence shown here is derived from an EMBL/GenBank/DDBJ whole genome shotgun (WGS) entry which is preliminary data.</text>
</comment>
<sequence length="166" mass="19216">MREDYIKLGYLENDIENELREFKCFTKKGNINETYSNNELLNLLSKYDCSNVRIGILVFYENVEETDNYYILGEAETDLLTLNKVTLEIQVLDYTNTDYVIYNCASNGENFMDALLLAANLFSNRIKDLNLAFNEYYTYEFVVACSSKAGGDKYLDFYKVLLGCDS</sequence>
<evidence type="ECO:0000313" key="1">
    <source>
        <dbReference type="EMBL" id="MDA3616330.1"/>
    </source>
</evidence>
<protein>
    <submittedName>
        <fullName evidence="1">Uncharacterized protein</fullName>
    </submittedName>
</protein>
<reference evidence="1 2" key="1">
    <citation type="submission" date="2022-12" db="EMBL/GenBank/DDBJ databases">
        <title>Chitinophagaceae gen. sp. nov., a new member of the family Chitinophagaceae, isolated from soil in a chemical factory.</title>
        <authorList>
            <person name="Ke Z."/>
        </authorList>
    </citation>
    <scope>NUCLEOTIDE SEQUENCE [LARGE SCALE GENOMIC DNA]</scope>
    <source>
        <strain evidence="1 2">LY-5</strain>
    </source>
</reference>
<dbReference type="Proteomes" id="UP001210231">
    <property type="component" value="Unassembled WGS sequence"/>
</dbReference>
<keyword evidence="2" id="KW-1185">Reference proteome</keyword>
<organism evidence="1 2">
    <name type="scientific">Polluticaenibacter yanchengensis</name>
    <dbReference type="NCBI Taxonomy" id="3014562"/>
    <lineage>
        <taxon>Bacteria</taxon>
        <taxon>Pseudomonadati</taxon>
        <taxon>Bacteroidota</taxon>
        <taxon>Chitinophagia</taxon>
        <taxon>Chitinophagales</taxon>
        <taxon>Chitinophagaceae</taxon>
        <taxon>Polluticaenibacter</taxon>
    </lineage>
</organism>
<dbReference type="RefSeq" id="WP_407032660.1">
    <property type="nucleotide sequence ID" value="NZ_JAQGEF010000027.1"/>
</dbReference>
<proteinExistence type="predicted"/>